<dbReference type="GO" id="GO:0033254">
    <property type="term" value="C:vacuolar transporter chaperone complex"/>
    <property type="evidence" value="ECO:0007669"/>
    <property type="project" value="TreeGrafter"/>
</dbReference>
<sequence length="306" mass="34669">MTSPQNGGEGSSNGVHTVHQVQHDPHHVRNADIQPQHTGGPEEDYPHHSPGHSPSGSLLQRSIHAVADLFHPFSAGALATLPRLSRPLRYYRRDAVPETEPDEEGNLPTVRDYHAINSLPPQVRVPKKVATPVKVEGKVWFANERTWISWMTNAVLLATLSLALFNASKDEVAKRFAYTYALISIGIMIYAYVLYQHRITMILRRDPGHFDAHLGPIIVSIALFTAILANFIIRGKFSMFYFYLRCFRSIHYLKLDARSLLPFMPSCLIHPRHSFTLSPDVLTFSHSFRWSYVDPFHIQLPSSRTA</sequence>
<gene>
    <name evidence="8" type="ORF">M378DRAFT_132452</name>
</gene>
<evidence type="ECO:0000256" key="3">
    <source>
        <dbReference type="ARBA" id="ARBA00022989"/>
    </source>
</evidence>
<feature type="transmembrane region" description="Helical" evidence="6">
    <location>
        <begin position="177"/>
        <end position="195"/>
    </location>
</feature>
<dbReference type="InterPro" id="IPR003807">
    <property type="entry name" value="DUF202"/>
</dbReference>
<dbReference type="InterPro" id="IPR051572">
    <property type="entry name" value="VTC_Complex_Subunit"/>
</dbReference>
<proteinExistence type="predicted"/>
<dbReference type="PANTHER" id="PTHR46140:SF2">
    <property type="entry name" value="VACUOLAR TRANSPORTER CHAPERONE 3 COMPLEX SUBUNIT 3-RELATED"/>
    <property type="match status" value="1"/>
</dbReference>
<dbReference type="GO" id="GO:0012505">
    <property type="term" value="C:endomembrane system"/>
    <property type="evidence" value="ECO:0007669"/>
    <property type="project" value="UniProtKB-SubCell"/>
</dbReference>
<keyword evidence="4 6" id="KW-0472">Membrane</keyword>
<protein>
    <recommendedName>
        <fullName evidence="7">DUF202 domain-containing protein</fullName>
    </recommendedName>
</protein>
<evidence type="ECO:0000313" key="8">
    <source>
        <dbReference type="EMBL" id="KIL58524.1"/>
    </source>
</evidence>
<dbReference type="GO" id="GO:0000329">
    <property type="term" value="C:fungal-type vacuole membrane"/>
    <property type="evidence" value="ECO:0007669"/>
    <property type="project" value="TreeGrafter"/>
</dbReference>
<accession>A0A0C2SWQ2</accession>
<dbReference type="HOGENOM" id="CLU_909029_0_0_1"/>
<evidence type="ECO:0000259" key="7">
    <source>
        <dbReference type="Pfam" id="PF02656"/>
    </source>
</evidence>
<keyword evidence="9" id="KW-1185">Reference proteome</keyword>
<organism evidence="8 9">
    <name type="scientific">Amanita muscaria (strain Koide BX008)</name>
    <dbReference type="NCBI Taxonomy" id="946122"/>
    <lineage>
        <taxon>Eukaryota</taxon>
        <taxon>Fungi</taxon>
        <taxon>Dikarya</taxon>
        <taxon>Basidiomycota</taxon>
        <taxon>Agaricomycotina</taxon>
        <taxon>Agaricomycetes</taxon>
        <taxon>Agaricomycetidae</taxon>
        <taxon>Agaricales</taxon>
        <taxon>Pluteineae</taxon>
        <taxon>Amanitaceae</taxon>
        <taxon>Amanita</taxon>
    </lineage>
</organism>
<evidence type="ECO:0000313" key="9">
    <source>
        <dbReference type="Proteomes" id="UP000054549"/>
    </source>
</evidence>
<dbReference type="Pfam" id="PF02656">
    <property type="entry name" value="DUF202"/>
    <property type="match status" value="1"/>
</dbReference>
<dbReference type="Proteomes" id="UP000054549">
    <property type="component" value="Unassembled WGS sequence"/>
</dbReference>
<name>A0A0C2SWQ2_AMAMK</name>
<reference evidence="8 9" key="1">
    <citation type="submission" date="2014-04" db="EMBL/GenBank/DDBJ databases">
        <title>Evolutionary Origins and Diversification of the Mycorrhizal Mutualists.</title>
        <authorList>
            <consortium name="DOE Joint Genome Institute"/>
            <consortium name="Mycorrhizal Genomics Consortium"/>
            <person name="Kohler A."/>
            <person name="Kuo A."/>
            <person name="Nagy L.G."/>
            <person name="Floudas D."/>
            <person name="Copeland A."/>
            <person name="Barry K.W."/>
            <person name="Cichocki N."/>
            <person name="Veneault-Fourrey C."/>
            <person name="LaButti K."/>
            <person name="Lindquist E.A."/>
            <person name="Lipzen A."/>
            <person name="Lundell T."/>
            <person name="Morin E."/>
            <person name="Murat C."/>
            <person name="Riley R."/>
            <person name="Ohm R."/>
            <person name="Sun H."/>
            <person name="Tunlid A."/>
            <person name="Henrissat B."/>
            <person name="Grigoriev I.V."/>
            <person name="Hibbett D.S."/>
            <person name="Martin F."/>
        </authorList>
    </citation>
    <scope>NUCLEOTIDE SEQUENCE [LARGE SCALE GENOMIC DNA]</scope>
    <source>
        <strain evidence="8 9">Koide BX008</strain>
    </source>
</reference>
<evidence type="ECO:0000256" key="1">
    <source>
        <dbReference type="ARBA" id="ARBA00004127"/>
    </source>
</evidence>
<feature type="compositionally biased region" description="Basic and acidic residues" evidence="5">
    <location>
        <begin position="21"/>
        <end position="30"/>
    </location>
</feature>
<feature type="domain" description="DUF202" evidence="7">
    <location>
        <begin position="138"/>
        <end position="200"/>
    </location>
</feature>
<dbReference type="OrthoDB" id="2243669at2759"/>
<evidence type="ECO:0000256" key="4">
    <source>
        <dbReference type="ARBA" id="ARBA00023136"/>
    </source>
</evidence>
<dbReference type="PANTHER" id="PTHR46140">
    <property type="entry name" value="VACUOLAR TRANSPORTER CHAPERONE 1-RELATED"/>
    <property type="match status" value="1"/>
</dbReference>
<evidence type="ECO:0000256" key="6">
    <source>
        <dbReference type="SAM" id="Phobius"/>
    </source>
</evidence>
<feature type="transmembrane region" description="Helical" evidence="6">
    <location>
        <begin position="147"/>
        <end position="165"/>
    </location>
</feature>
<comment type="subcellular location">
    <subcellularLocation>
        <location evidence="1">Endomembrane system</location>
        <topology evidence="1">Multi-pass membrane protein</topology>
    </subcellularLocation>
</comment>
<feature type="region of interest" description="Disordered" evidence="5">
    <location>
        <begin position="1"/>
        <end position="58"/>
    </location>
</feature>
<keyword evidence="2 6" id="KW-0812">Transmembrane</keyword>
<keyword evidence="3 6" id="KW-1133">Transmembrane helix</keyword>
<dbReference type="EMBL" id="KN818336">
    <property type="protein sequence ID" value="KIL58524.1"/>
    <property type="molecule type" value="Genomic_DNA"/>
</dbReference>
<feature type="transmembrane region" description="Helical" evidence="6">
    <location>
        <begin position="215"/>
        <end position="233"/>
    </location>
</feature>
<evidence type="ECO:0000256" key="2">
    <source>
        <dbReference type="ARBA" id="ARBA00022692"/>
    </source>
</evidence>
<dbReference type="AlphaFoldDB" id="A0A0C2SWQ2"/>
<dbReference type="STRING" id="946122.A0A0C2SWQ2"/>
<evidence type="ECO:0000256" key="5">
    <source>
        <dbReference type="SAM" id="MobiDB-lite"/>
    </source>
</evidence>
<dbReference type="InParanoid" id="A0A0C2SWQ2"/>